<sequence length="79" mass="8804">MPKVKIFYSESPERLEDDINEFLNGGEVSDVIDIKFSTSAVALPDERHGTADPMGLFSALVFYREKIEPVDPGSFFSFG</sequence>
<dbReference type="InterPro" id="IPR020296">
    <property type="entry name" value="Spore_Cse60"/>
</dbReference>
<dbReference type="KEGG" id="pste:PSTEL_13215"/>
<name>A0A089LUY2_9BACL</name>
<dbReference type="AlphaFoldDB" id="A0A089LUY2"/>
<dbReference type="HOGENOM" id="CLU_195273_0_0_9"/>
<dbReference type="RefSeq" id="WP_038695782.1">
    <property type="nucleotide sequence ID" value="NZ_CP009286.1"/>
</dbReference>
<dbReference type="Pfam" id="PF10957">
    <property type="entry name" value="Spore_Cse60"/>
    <property type="match status" value="1"/>
</dbReference>
<evidence type="ECO:0000313" key="2">
    <source>
        <dbReference type="Proteomes" id="UP000029507"/>
    </source>
</evidence>
<reference evidence="1 2" key="1">
    <citation type="submission" date="2014-08" db="EMBL/GenBank/DDBJ databases">
        <title>Comparative genomics of the Paenibacillus odorifer group.</title>
        <authorList>
            <person name="den Bakker H.C."/>
            <person name="Tsai Y.-C."/>
            <person name="Martin N."/>
            <person name="Korlach J."/>
            <person name="Wiedmann M."/>
        </authorList>
    </citation>
    <scope>NUCLEOTIDE SEQUENCE [LARGE SCALE GENOMIC DNA]</scope>
    <source>
        <strain evidence="1 2">DSM 14472</strain>
    </source>
</reference>
<organism evidence="1 2">
    <name type="scientific">Paenibacillus stellifer</name>
    <dbReference type="NCBI Taxonomy" id="169760"/>
    <lineage>
        <taxon>Bacteria</taxon>
        <taxon>Bacillati</taxon>
        <taxon>Bacillota</taxon>
        <taxon>Bacilli</taxon>
        <taxon>Bacillales</taxon>
        <taxon>Paenibacillaceae</taxon>
        <taxon>Paenibacillus</taxon>
    </lineage>
</organism>
<dbReference type="OrthoDB" id="2665822at2"/>
<accession>A0A089LUY2</accession>
<dbReference type="EMBL" id="CP009286">
    <property type="protein sequence ID" value="AIQ63900.1"/>
    <property type="molecule type" value="Genomic_DNA"/>
</dbReference>
<keyword evidence="2" id="KW-1185">Reference proteome</keyword>
<dbReference type="Proteomes" id="UP000029507">
    <property type="component" value="Chromosome"/>
</dbReference>
<gene>
    <name evidence="1" type="ORF">PSTEL_13215</name>
</gene>
<proteinExistence type="predicted"/>
<protein>
    <submittedName>
        <fullName evidence="1">Uncharacterized protein</fullName>
    </submittedName>
</protein>
<evidence type="ECO:0000313" key="1">
    <source>
        <dbReference type="EMBL" id="AIQ63900.1"/>
    </source>
</evidence>